<protein>
    <submittedName>
        <fullName evidence="1">Uncharacterized protein</fullName>
    </submittedName>
</protein>
<evidence type="ECO:0000313" key="2">
    <source>
        <dbReference type="Proteomes" id="UP000259026"/>
    </source>
</evidence>
<evidence type="ECO:0000313" key="1">
    <source>
        <dbReference type="EMBL" id="AXQ68965.1"/>
    </source>
</evidence>
<reference evidence="2" key="1">
    <citation type="submission" date="2018-07" db="EMBL/GenBank/DDBJ databases">
        <title>Giant CbK-like Caulobacter bacteriophages have genetically divergent genomes.</title>
        <authorList>
            <person name="Wilson K.M."/>
            <person name="Ely B."/>
        </authorList>
    </citation>
    <scope>NUCLEOTIDE SEQUENCE [LARGE SCALE GENOMIC DNA]</scope>
</reference>
<keyword evidence="2" id="KW-1185">Reference proteome</keyword>
<proteinExistence type="predicted"/>
<organism evidence="1 2">
    <name type="scientific">Caulobacter phage CcrPW</name>
    <dbReference type="NCBI Taxonomy" id="2283271"/>
    <lineage>
        <taxon>Viruses</taxon>
        <taxon>Duplodnaviria</taxon>
        <taxon>Heunggongvirae</taxon>
        <taxon>Uroviricota</taxon>
        <taxon>Caudoviricetes</taxon>
        <taxon>Jeanschmidtviridae</taxon>
        <taxon>Colossusvirus</taxon>
        <taxon>Colossusvirus PW</taxon>
    </lineage>
</organism>
<accession>A0A385ED85</accession>
<reference evidence="1 2" key="2">
    <citation type="submission" date="2018-09" db="EMBL/GenBank/DDBJ databases">
        <title>Giant CbK-like Caulobacter bacteriophages have genetically divergent genomes.</title>
        <authorList>
            <person name="Wilson K."/>
            <person name="Ely B."/>
        </authorList>
    </citation>
    <scope>NUCLEOTIDE SEQUENCE [LARGE SCALE GENOMIC DNA]</scope>
</reference>
<dbReference type="EMBL" id="MH588545">
    <property type="protein sequence ID" value="AXQ68965.1"/>
    <property type="molecule type" value="Genomic_DNA"/>
</dbReference>
<dbReference type="Proteomes" id="UP000259026">
    <property type="component" value="Segment"/>
</dbReference>
<gene>
    <name evidence="1" type="ORF">CcrPW_gp426c</name>
</gene>
<sequence length="220" mass="25008">MIAPTVAESRTMIIMTMLQQGVVLQARLRKGDLIPLWNPQAKPCMRLDQHTWGQTGMQAARKMEEDGEIDVVDGSWADGEVRIIAGAKFPYPEPDRTARQVARLNPPIRDILTEDFLRECEEVAAEMEKLTKRRDALWMRIADKVYALPDRTSANTVFNEISFACATKDGKFRDMIFDVERVQVMNQFMSPDEISVNYGRLRHAPTDTAECFLPAGTRES</sequence>
<name>A0A385ED85_9CAUD</name>